<organism evidence="18 19">
    <name type="scientific">Novosphingobium indicum</name>
    <dbReference type="NCBI Taxonomy" id="462949"/>
    <lineage>
        <taxon>Bacteria</taxon>
        <taxon>Pseudomonadati</taxon>
        <taxon>Pseudomonadota</taxon>
        <taxon>Alphaproteobacteria</taxon>
        <taxon>Sphingomonadales</taxon>
        <taxon>Sphingomonadaceae</taxon>
        <taxon>Novosphingobium</taxon>
    </lineage>
</organism>
<comment type="catalytic activity">
    <reaction evidence="11">
        <text>8-oxo-GTP + H2O = 8-oxo-GMP + diphosphate + H(+)</text>
        <dbReference type="Rhea" id="RHEA:67616"/>
        <dbReference type="ChEBI" id="CHEBI:15377"/>
        <dbReference type="ChEBI" id="CHEBI:15378"/>
        <dbReference type="ChEBI" id="CHEBI:33019"/>
        <dbReference type="ChEBI" id="CHEBI:143553"/>
        <dbReference type="ChEBI" id="CHEBI:145694"/>
    </reaction>
</comment>
<evidence type="ECO:0000256" key="7">
    <source>
        <dbReference type="ARBA" id="ARBA00022801"/>
    </source>
</evidence>
<dbReference type="SUPFAM" id="SSF55811">
    <property type="entry name" value="Nudix"/>
    <property type="match status" value="1"/>
</dbReference>
<evidence type="ECO:0000313" key="18">
    <source>
        <dbReference type="EMBL" id="GGN44821.1"/>
    </source>
</evidence>
<keyword evidence="5" id="KW-0479">Metal-binding</keyword>
<dbReference type="PROSITE" id="PS51462">
    <property type="entry name" value="NUDIX"/>
    <property type="match status" value="1"/>
</dbReference>
<dbReference type="InterPro" id="IPR020476">
    <property type="entry name" value="Nudix_hydrolase"/>
</dbReference>
<feature type="domain" description="Nudix hydrolase" evidence="17">
    <location>
        <begin position="1"/>
        <end position="122"/>
    </location>
</feature>
<keyword evidence="19" id="KW-1185">Reference proteome</keyword>
<evidence type="ECO:0000256" key="12">
    <source>
        <dbReference type="ARBA" id="ARBA00038905"/>
    </source>
</evidence>
<keyword evidence="7" id="KW-0378">Hydrolase</keyword>
<dbReference type="Pfam" id="PF00293">
    <property type="entry name" value="NUDIX"/>
    <property type="match status" value="1"/>
</dbReference>
<gene>
    <name evidence="18" type="primary">mutT</name>
    <name evidence="18" type="ORF">GCM10011349_10310</name>
</gene>
<evidence type="ECO:0000313" key="19">
    <source>
        <dbReference type="Proteomes" id="UP000605099"/>
    </source>
</evidence>
<sequence length="132" mass="14492">MQQRHFAAVHGGLWEFPGGKVESGETPEIAAVRELEEELALRVLPETLEPVGFASGYTAPPSGGGRDQQRPLVILLYACRTWQGIPRVQEAEAVEWLYPEKIAGLAMPPLDYPLAEALNRYLRGHSSGDKAI</sequence>
<dbReference type="PANTHER" id="PTHR47707:SF1">
    <property type="entry name" value="NUDIX HYDROLASE FAMILY PROTEIN"/>
    <property type="match status" value="1"/>
</dbReference>
<keyword evidence="8" id="KW-0460">Magnesium</keyword>
<comment type="catalytic activity">
    <reaction evidence="10">
        <text>8-oxo-dGTP + H2O = 8-oxo-dGMP + diphosphate + H(+)</text>
        <dbReference type="Rhea" id="RHEA:31575"/>
        <dbReference type="ChEBI" id="CHEBI:15377"/>
        <dbReference type="ChEBI" id="CHEBI:15378"/>
        <dbReference type="ChEBI" id="CHEBI:33019"/>
        <dbReference type="ChEBI" id="CHEBI:63224"/>
        <dbReference type="ChEBI" id="CHEBI:77896"/>
        <dbReference type="EC" id="3.6.1.55"/>
    </reaction>
</comment>
<evidence type="ECO:0000256" key="14">
    <source>
        <dbReference type="ARBA" id="ARBA00041592"/>
    </source>
</evidence>
<evidence type="ECO:0000256" key="8">
    <source>
        <dbReference type="ARBA" id="ARBA00022842"/>
    </source>
</evidence>
<name>A0ABQ2JCQ3_9SPHN</name>
<evidence type="ECO:0000256" key="1">
    <source>
        <dbReference type="ARBA" id="ARBA00001946"/>
    </source>
</evidence>
<keyword evidence="4" id="KW-0235">DNA replication</keyword>
<dbReference type="PRINTS" id="PR00502">
    <property type="entry name" value="NUDIXFAMILY"/>
</dbReference>
<dbReference type="InterPro" id="IPR000086">
    <property type="entry name" value="NUDIX_hydrolase_dom"/>
</dbReference>
<proteinExistence type="inferred from homology"/>
<dbReference type="Proteomes" id="UP000605099">
    <property type="component" value="Unassembled WGS sequence"/>
</dbReference>
<dbReference type="PANTHER" id="PTHR47707">
    <property type="entry name" value="8-OXO-DGTP DIPHOSPHATASE"/>
    <property type="match status" value="1"/>
</dbReference>
<evidence type="ECO:0000256" key="9">
    <source>
        <dbReference type="ARBA" id="ARBA00023204"/>
    </source>
</evidence>
<evidence type="ECO:0000259" key="17">
    <source>
        <dbReference type="PROSITE" id="PS51462"/>
    </source>
</evidence>
<comment type="caution">
    <text evidence="18">The sequence shown here is derived from an EMBL/GenBank/DDBJ whole genome shotgun (WGS) entry which is preliminary data.</text>
</comment>
<keyword evidence="9" id="KW-0234">DNA repair</keyword>
<dbReference type="EC" id="3.6.1.55" evidence="12"/>
<dbReference type="InterPro" id="IPR047127">
    <property type="entry name" value="MutT-like"/>
</dbReference>
<comment type="similarity">
    <text evidence="2">Belongs to the Nudix hydrolase family.</text>
</comment>
<evidence type="ECO:0000256" key="3">
    <source>
        <dbReference type="ARBA" id="ARBA00022457"/>
    </source>
</evidence>
<dbReference type="InterPro" id="IPR015797">
    <property type="entry name" value="NUDIX_hydrolase-like_dom_sf"/>
</dbReference>
<dbReference type="Gene3D" id="3.90.79.10">
    <property type="entry name" value="Nucleoside Triphosphate Pyrophosphohydrolase"/>
    <property type="match status" value="1"/>
</dbReference>
<evidence type="ECO:0000256" key="10">
    <source>
        <dbReference type="ARBA" id="ARBA00035861"/>
    </source>
</evidence>
<evidence type="ECO:0000256" key="13">
    <source>
        <dbReference type="ARBA" id="ARBA00040794"/>
    </source>
</evidence>
<protein>
    <recommendedName>
        <fullName evidence="13">8-oxo-dGTP diphosphatase</fullName>
        <ecNumber evidence="12">3.6.1.55</ecNumber>
    </recommendedName>
    <alternativeName>
        <fullName evidence="16">7,8-dihydro-8-oxoguanine-triphosphatase</fullName>
    </alternativeName>
    <alternativeName>
        <fullName evidence="15">Mutator protein MutT</fullName>
    </alternativeName>
    <alternativeName>
        <fullName evidence="14">dGTP pyrophosphohydrolase</fullName>
    </alternativeName>
</protein>
<evidence type="ECO:0000256" key="5">
    <source>
        <dbReference type="ARBA" id="ARBA00022723"/>
    </source>
</evidence>
<keyword evidence="3" id="KW-0515">Mutator protein</keyword>
<accession>A0ABQ2JCQ3</accession>
<evidence type="ECO:0000256" key="11">
    <source>
        <dbReference type="ARBA" id="ARBA00036904"/>
    </source>
</evidence>
<evidence type="ECO:0000256" key="16">
    <source>
        <dbReference type="ARBA" id="ARBA00042798"/>
    </source>
</evidence>
<evidence type="ECO:0000256" key="6">
    <source>
        <dbReference type="ARBA" id="ARBA00022763"/>
    </source>
</evidence>
<evidence type="ECO:0000256" key="15">
    <source>
        <dbReference type="ARBA" id="ARBA00041979"/>
    </source>
</evidence>
<evidence type="ECO:0000256" key="4">
    <source>
        <dbReference type="ARBA" id="ARBA00022705"/>
    </source>
</evidence>
<keyword evidence="6" id="KW-0227">DNA damage</keyword>
<dbReference type="EMBL" id="BMLK01000004">
    <property type="protein sequence ID" value="GGN44821.1"/>
    <property type="molecule type" value="Genomic_DNA"/>
</dbReference>
<evidence type="ECO:0000256" key="2">
    <source>
        <dbReference type="ARBA" id="ARBA00005582"/>
    </source>
</evidence>
<reference evidence="19" key="1">
    <citation type="journal article" date="2019" name="Int. J. Syst. Evol. Microbiol.">
        <title>The Global Catalogue of Microorganisms (GCM) 10K type strain sequencing project: providing services to taxonomists for standard genome sequencing and annotation.</title>
        <authorList>
            <consortium name="The Broad Institute Genomics Platform"/>
            <consortium name="The Broad Institute Genome Sequencing Center for Infectious Disease"/>
            <person name="Wu L."/>
            <person name="Ma J."/>
        </authorList>
    </citation>
    <scope>NUCLEOTIDE SEQUENCE [LARGE SCALE GENOMIC DNA]</scope>
    <source>
        <strain evidence="19">CGMCC 1.6784</strain>
    </source>
</reference>
<comment type="cofactor">
    <cofactor evidence="1">
        <name>Mg(2+)</name>
        <dbReference type="ChEBI" id="CHEBI:18420"/>
    </cofactor>
</comment>